<evidence type="ECO:0000256" key="9">
    <source>
        <dbReference type="ARBA" id="ARBA00044448"/>
    </source>
</evidence>
<dbReference type="Proteomes" id="UP000472269">
    <property type="component" value="Unplaced"/>
</dbReference>
<reference evidence="18" key="2">
    <citation type="submission" date="2025-09" db="UniProtKB">
        <authorList>
            <consortium name="Ensembl"/>
        </authorList>
    </citation>
    <scope>IDENTIFICATION</scope>
</reference>
<dbReference type="GO" id="GO:0005344">
    <property type="term" value="F:oxygen carrier activity"/>
    <property type="evidence" value="ECO:0007669"/>
    <property type="project" value="UniProtKB-KW"/>
</dbReference>
<dbReference type="InterPro" id="IPR009050">
    <property type="entry name" value="Globin-like_sf"/>
</dbReference>
<evidence type="ECO:0000256" key="14">
    <source>
        <dbReference type="ARBA" id="ARBA00048118"/>
    </source>
</evidence>
<evidence type="ECO:0000256" key="15">
    <source>
        <dbReference type="ARBA" id="ARBA00049899"/>
    </source>
</evidence>
<dbReference type="EC" id="1.15.1.1" evidence="3"/>
<dbReference type="AlphaFoldDB" id="A0A663MPI9"/>
<dbReference type="PROSITE" id="PS01033">
    <property type="entry name" value="GLOBIN"/>
    <property type="match status" value="1"/>
</dbReference>
<feature type="domain" description="Globin" evidence="17">
    <location>
        <begin position="2"/>
        <end position="145"/>
    </location>
</feature>
<evidence type="ECO:0000256" key="10">
    <source>
        <dbReference type="ARBA" id="ARBA00044551"/>
    </source>
</evidence>
<comment type="catalytic activity">
    <reaction evidence="14">
        <text>Fe(III)-heme b-[protein] + nitric oxide + H2O = Fe(II)-heme b-[protein] + nitrite + 2 H(+)</text>
        <dbReference type="Rhea" id="RHEA:77711"/>
        <dbReference type="Rhea" id="RHEA-COMP:18975"/>
        <dbReference type="Rhea" id="RHEA-COMP:18976"/>
        <dbReference type="ChEBI" id="CHEBI:15377"/>
        <dbReference type="ChEBI" id="CHEBI:15378"/>
        <dbReference type="ChEBI" id="CHEBI:16301"/>
        <dbReference type="ChEBI" id="CHEBI:16480"/>
        <dbReference type="ChEBI" id="CHEBI:55376"/>
        <dbReference type="ChEBI" id="CHEBI:60344"/>
    </reaction>
    <physiologicalReaction direction="right-to-left" evidence="14">
        <dbReference type="Rhea" id="RHEA:77713"/>
    </physiologicalReaction>
</comment>
<protein>
    <recommendedName>
        <fullName evidence="3">superoxide dismutase</fullName>
        <ecNumber evidence="3">1.15.1.1</ecNumber>
    </recommendedName>
    <alternativeName>
        <fullName evidence="10">Nitrite reductase CYGB</fullName>
    </alternativeName>
    <alternativeName>
        <fullName evidence="12">Pseudoperoxidase CYGB</fullName>
    </alternativeName>
    <alternativeName>
        <fullName evidence="11">Superoxide dismutase CYGB</fullName>
    </alternativeName>
</protein>
<keyword evidence="5 16" id="KW-0349">Heme</keyword>
<dbReference type="GO" id="GO:0005506">
    <property type="term" value="F:iron ion binding"/>
    <property type="evidence" value="ECO:0007669"/>
    <property type="project" value="InterPro"/>
</dbReference>
<evidence type="ECO:0000256" key="16">
    <source>
        <dbReference type="RuleBase" id="RU000356"/>
    </source>
</evidence>
<proteinExistence type="inferred from homology"/>
<dbReference type="GO" id="GO:0020037">
    <property type="term" value="F:heme binding"/>
    <property type="evidence" value="ECO:0007669"/>
    <property type="project" value="InterPro"/>
</dbReference>
<evidence type="ECO:0000256" key="11">
    <source>
        <dbReference type="ARBA" id="ARBA00044562"/>
    </source>
</evidence>
<comment type="catalytic activity">
    <reaction evidence="15">
        <text>H2O2 + AH2 = A + 2 H2O</text>
        <dbReference type="Rhea" id="RHEA:30275"/>
        <dbReference type="ChEBI" id="CHEBI:13193"/>
        <dbReference type="ChEBI" id="CHEBI:15377"/>
        <dbReference type="ChEBI" id="CHEBI:16240"/>
        <dbReference type="ChEBI" id="CHEBI:17499"/>
    </reaction>
    <physiologicalReaction direction="left-to-right" evidence="15">
        <dbReference type="Rhea" id="RHEA:30276"/>
    </physiologicalReaction>
</comment>
<keyword evidence="19" id="KW-1185">Reference proteome</keyword>
<dbReference type="OMA" id="GAWEKIY"/>
<evidence type="ECO:0000256" key="6">
    <source>
        <dbReference type="ARBA" id="ARBA00022621"/>
    </source>
</evidence>
<evidence type="ECO:0000259" key="17">
    <source>
        <dbReference type="PROSITE" id="PS01033"/>
    </source>
</evidence>
<evidence type="ECO:0000256" key="5">
    <source>
        <dbReference type="ARBA" id="ARBA00022617"/>
    </source>
</evidence>
<dbReference type="Pfam" id="PF00042">
    <property type="entry name" value="Globin"/>
    <property type="match status" value="1"/>
</dbReference>
<comment type="similarity">
    <text evidence="2 16">Belongs to the globin family.</text>
</comment>
<evidence type="ECO:0000256" key="7">
    <source>
        <dbReference type="ARBA" id="ARBA00022723"/>
    </source>
</evidence>
<dbReference type="PANTHER" id="PTHR46783:SF3">
    <property type="entry name" value="GLOBIN FAMILY PROFILE DOMAIN-CONTAINING PROTEIN"/>
    <property type="match status" value="1"/>
</dbReference>
<evidence type="ECO:0000256" key="8">
    <source>
        <dbReference type="ARBA" id="ARBA00023004"/>
    </source>
</evidence>
<dbReference type="PANTHER" id="PTHR46783">
    <property type="entry name" value="CYTOGLOBIN"/>
    <property type="match status" value="1"/>
</dbReference>
<dbReference type="GO" id="GO:0019825">
    <property type="term" value="F:oxygen binding"/>
    <property type="evidence" value="ECO:0007669"/>
    <property type="project" value="InterPro"/>
</dbReference>
<evidence type="ECO:0000256" key="4">
    <source>
        <dbReference type="ARBA" id="ARBA00022448"/>
    </source>
</evidence>
<comment type="catalytic activity">
    <reaction evidence="13">
        <text>2 superoxide + 2 H(+) = H2O2 + O2</text>
        <dbReference type="Rhea" id="RHEA:20696"/>
        <dbReference type="ChEBI" id="CHEBI:15378"/>
        <dbReference type="ChEBI" id="CHEBI:15379"/>
        <dbReference type="ChEBI" id="CHEBI:16240"/>
        <dbReference type="ChEBI" id="CHEBI:18421"/>
        <dbReference type="EC" id="1.15.1.1"/>
    </reaction>
    <physiologicalReaction direction="left-to-right" evidence="13">
        <dbReference type="Rhea" id="RHEA:20697"/>
    </physiologicalReaction>
</comment>
<dbReference type="InterPro" id="IPR013314">
    <property type="entry name" value="Globin_lamprey/hagfish"/>
</dbReference>
<evidence type="ECO:0000256" key="2">
    <source>
        <dbReference type="ARBA" id="ARBA00008705"/>
    </source>
</evidence>
<dbReference type="GO" id="GO:0004784">
    <property type="term" value="F:superoxide dismutase activity"/>
    <property type="evidence" value="ECO:0007669"/>
    <property type="project" value="UniProtKB-EC"/>
</dbReference>
<comment type="catalytic activity">
    <reaction evidence="9">
        <text>Fe(II)-heme b-[protein] + nitric oxide + O2 = Fe(III)-heme b-[protein] + nitrate</text>
        <dbReference type="Rhea" id="RHEA:78091"/>
        <dbReference type="Rhea" id="RHEA-COMP:18975"/>
        <dbReference type="Rhea" id="RHEA-COMP:18976"/>
        <dbReference type="ChEBI" id="CHEBI:15379"/>
        <dbReference type="ChEBI" id="CHEBI:16480"/>
        <dbReference type="ChEBI" id="CHEBI:17632"/>
        <dbReference type="ChEBI" id="CHEBI:55376"/>
        <dbReference type="ChEBI" id="CHEBI:60344"/>
    </reaction>
    <physiologicalReaction direction="left-to-right" evidence="9">
        <dbReference type="Rhea" id="RHEA:78092"/>
    </physiologicalReaction>
</comment>
<keyword evidence="7" id="KW-0479">Metal-binding</keyword>
<keyword evidence="4 16" id="KW-0813">Transport</keyword>
<keyword evidence="8" id="KW-0408">Iron</keyword>
<accession>A0A663MPI9</accession>
<dbReference type="Ensembl" id="ENSACUT00000015361.1">
    <property type="protein sequence ID" value="ENSACUP00000014390.1"/>
    <property type="gene ID" value="ENSACUG00000009678.1"/>
</dbReference>
<keyword evidence="6 16" id="KW-0561">Oxygen transport</keyword>
<sequence length="148" mass="16647">VSFTEAEVQSACGVWEKMLDMDAEDNGTTMIFTDHPDTKTYFTHFKDMDSTKEKKQSDQVAGHSKMVFTAINNMGQHLDNSNAFLGTVNPVGKTHATDLKTDPRNFRIICVIIFKLMKEKFGRDCKASFDKVASEICAHLNNVYKEVG</sequence>
<evidence type="ECO:0000313" key="18">
    <source>
        <dbReference type="Ensembl" id="ENSACUP00000014390.1"/>
    </source>
</evidence>
<evidence type="ECO:0000256" key="12">
    <source>
        <dbReference type="ARBA" id="ARBA00044569"/>
    </source>
</evidence>
<evidence type="ECO:0000256" key="1">
    <source>
        <dbReference type="ARBA" id="ARBA00003705"/>
    </source>
</evidence>
<dbReference type="SUPFAM" id="SSF46458">
    <property type="entry name" value="Globin-like"/>
    <property type="match status" value="1"/>
</dbReference>
<evidence type="ECO:0000256" key="3">
    <source>
        <dbReference type="ARBA" id="ARBA00012682"/>
    </source>
</evidence>
<name>A0A663MPI9_ATHCN</name>
<reference evidence="18" key="1">
    <citation type="submission" date="2025-08" db="UniProtKB">
        <authorList>
            <consortium name="Ensembl"/>
        </authorList>
    </citation>
    <scope>IDENTIFICATION</scope>
</reference>
<evidence type="ECO:0000313" key="19">
    <source>
        <dbReference type="Proteomes" id="UP000472269"/>
    </source>
</evidence>
<comment type="function">
    <text evidence="1">Involved in oxygen transport from the lung to the various peripheral tissues.</text>
</comment>
<dbReference type="Gene3D" id="1.10.490.10">
    <property type="entry name" value="Globins"/>
    <property type="match status" value="1"/>
</dbReference>
<evidence type="ECO:0000256" key="13">
    <source>
        <dbReference type="ARBA" id="ARBA00047393"/>
    </source>
</evidence>
<dbReference type="InterPro" id="IPR000971">
    <property type="entry name" value="Globin"/>
</dbReference>
<organism evidence="18 19">
    <name type="scientific">Athene cunicularia</name>
    <name type="common">Burrowing owl</name>
    <name type="synonym">Speotyto cunicularia</name>
    <dbReference type="NCBI Taxonomy" id="194338"/>
    <lineage>
        <taxon>Eukaryota</taxon>
        <taxon>Metazoa</taxon>
        <taxon>Chordata</taxon>
        <taxon>Craniata</taxon>
        <taxon>Vertebrata</taxon>
        <taxon>Euteleostomi</taxon>
        <taxon>Archelosauria</taxon>
        <taxon>Archosauria</taxon>
        <taxon>Dinosauria</taxon>
        <taxon>Saurischia</taxon>
        <taxon>Theropoda</taxon>
        <taxon>Coelurosauria</taxon>
        <taxon>Aves</taxon>
        <taxon>Neognathae</taxon>
        <taxon>Neoaves</taxon>
        <taxon>Telluraves</taxon>
        <taxon>Strigiformes</taxon>
        <taxon>Strigidae</taxon>
        <taxon>Athene</taxon>
    </lineage>
</organism>
<dbReference type="InterPro" id="IPR012292">
    <property type="entry name" value="Globin/Proto"/>
</dbReference>